<evidence type="ECO:0000313" key="1">
    <source>
        <dbReference type="EMBL" id="WNQ12012.1"/>
    </source>
</evidence>
<dbReference type="KEGG" id="paun:MJA45_02830"/>
<sequence length="314" mass="34219">MKEDRQPAGSHGAADRYYIAATDQASRRILVMDPAVDDWNEGQAEIWSWAPSGTNGFGRLLSAWGLPTDAKVYRSERWGGDWMVVTDSLGLAAIVPYPDGDSCKWGLSVGGNPHSAELLPNGNLAVAASTGGWVRVYASSQGPDAETFAEYAFPGAHGLVWDSRSRLLWAVGDHHLVSLSIEGSDSDPSIREIAKVPLPTPYGHDLQPVCGDDDRLWVSSGSRVYQFVLSTGMFLTDFPGSESASRQDVKTVGNQPSGQIVQTVPQAAGSLYEWTTDTVDFFQPDGKRLREGAAFYKARILLQKHWEKGDDQDE</sequence>
<protein>
    <submittedName>
        <fullName evidence="1">DUF6528 family protein</fullName>
    </submittedName>
</protein>
<dbReference type="Proteomes" id="UP001305702">
    <property type="component" value="Chromosome"/>
</dbReference>
<dbReference type="Pfam" id="PF20138">
    <property type="entry name" value="DUF6528"/>
    <property type="match status" value="1"/>
</dbReference>
<proteinExistence type="predicted"/>
<evidence type="ECO:0000313" key="2">
    <source>
        <dbReference type="Proteomes" id="UP001305702"/>
    </source>
</evidence>
<dbReference type="InterPro" id="IPR045383">
    <property type="entry name" value="DUF6528"/>
</dbReference>
<dbReference type="SUPFAM" id="SSF75011">
    <property type="entry name" value="3-carboxy-cis,cis-mucoante lactonizing enzyme"/>
    <property type="match status" value="1"/>
</dbReference>
<keyword evidence="2" id="KW-1185">Reference proteome</keyword>
<reference evidence="1 2" key="1">
    <citation type="submission" date="2022-02" db="EMBL/GenBank/DDBJ databases">
        <title>Paenibacillus sp. MBLB1776 Whole Genome Shotgun Sequencing.</title>
        <authorList>
            <person name="Hwang C.Y."/>
            <person name="Cho E.-S."/>
            <person name="Seo M.-J."/>
        </authorList>
    </citation>
    <scope>NUCLEOTIDE SEQUENCE [LARGE SCALE GENOMIC DNA]</scope>
    <source>
        <strain evidence="1 2">MBLB1776</strain>
    </source>
</reference>
<dbReference type="RefSeq" id="WP_315605789.1">
    <property type="nucleotide sequence ID" value="NZ_CP130318.1"/>
</dbReference>
<gene>
    <name evidence="1" type="ORF">MJA45_02830</name>
</gene>
<organism evidence="1 2">
    <name type="scientific">Paenibacillus aurantius</name>
    <dbReference type="NCBI Taxonomy" id="2918900"/>
    <lineage>
        <taxon>Bacteria</taxon>
        <taxon>Bacillati</taxon>
        <taxon>Bacillota</taxon>
        <taxon>Bacilli</taxon>
        <taxon>Bacillales</taxon>
        <taxon>Paenibacillaceae</taxon>
        <taxon>Paenibacillus</taxon>
    </lineage>
</organism>
<dbReference type="AlphaFoldDB" id="A0AA96RFH5"/>
<name>A0AA96RFH5_9BACL</name>
<dbReference type="EMBL" id="CP130318">
    <property type="protein sequence ID" value="WNQ12012.1"/>
    <property type="molecule type" value="Genomic_DNA"/>
</dbReference>
<accession>A0AA96RFH5</accession>